<evidence type="ECO:0000256" key="2">
    <source>
        <dbReference type="ARBA" id="ARBA00022490"/>
    </source>
</evidence>
<dbReference type="Gene3D" id="1.20.1050.130">
    <property type="match status" value="1"/>
</dbReference>
<dbReference type="PANTHER" id="PTHR13438">
    <property type="entry name" value="AMINOACYL TRNA SYNTHASE COMPLEX-INTERACTING MULTIFUNCTIONAL PROTEIN"/>
    <property type="match status" value="1"/>
</dbReference>
<dbReference type="GO" id="GO:0006412">
    <property type="term" value="P:translation"/>
    <property type="evidence" value="ECO:0007669"/>
    <property type="project" value="UniProtKB-KW"/>
</dbReference>
<evidence type="ECO:0000256" key="1">
    <source>
        <dbReference type="ARBA" id="ARBA00004496"/>
    </source>
</evidence>
<organism evidence="5 6">
    <name type="scientific">Parnassius mnemosyne</name>
    <name type="common">clouded apollo</name>
    <dbReference type="NCBI Taxonomy" id="213953"/>
    <lineage>
        <taxon>Eukaryota</taxon>
        <taxon>Metazoa</taxon>
        <taxon>Ecdysozoa</taxon>
        <taxon>Arthropoda</taxon>
        <taxon>Hexapoda</taxon>
        <taxon>Insecta</taxon>
        <taxon>Pterygota</taxon>
        <taxon>Neoptera</taxon>
        <taxon>Endopterygota</taxon>
        <taxon>Lepidoptera</taxon>
        <taxon>Glossata</taxon>
        <taxon>Ditrysia</taxon>
        <taxon>Papilionoidea</taxon>
        <taxon>Papilionidae</taxon>
        <taxon>Parnassiinae</taxon>
        <taxon>Parnassini</taxon>
        <taxon>Parnassius</taxon>
        <taxon>Driopa</taxon>
    </lineage>
</organism>
<keyword evidence="6" id="KW-1185">Reference proteome</keyword>
<reference evidence="5 6" key="1">
    <citation type="submission" date="2023-11" db="EMBL/GenBank/DDBJ databases">
        <authorList>
            <person name="Hedman E."/>
            <person name="Englund M."/>
            <person name="Stromberg M."/>
            <person name="Nyberg Akerstrom W."/>
            <person name="Nylinder S."/>
            <person name="Jareborg N."/>
            <person name="Kallberg Y."/>
            <person name="Kronander E."/>
        </authorList>
    </citation>
    <scope>NUCLEOTIDE SEQUENCE [LARGE SCALE GENOMIC DNA]</scope>
</reference>
<name>A0AAV1KFV8_9NEOP</name>
<dbReference type="EMBL" id="CAVLGL010000035">
    <property type="protein sequence ID" value="CAK1581951.1"/>
    <property type="molecule type" value="Genomic_DNA"/>
</dbReference>
<sequence>MYHMKTIVPVEDNIILSKCMYYLRNPNNNIKIDDIEINISDQVMKFLKEAPNNKMVELEQRQCQLLQKLDLLYERIKAISSMCKLDLQTNYISSGEIQNAQNSTEIVIVLSPENLPYFLHVFLKNSPGLYITWHIHSSVSNENSLAIKEFFKSYQEIYPMAFDGKIKLRLIFKPVSATELRMSSLDVPLVGIVNILRYLCLHYTHVAPYDQNDYYVDGLLDQCHLLEKTSGKNKEEIVSKLFSQCKNFIYKNELTIVDLAAYIVIKWQNISKSVPRNWYNKCEKLFA</sequence>
<keyword evidence="3" id="KW-0648">Protein biosynthesis</keyword>
<dbReference type="Pfam" id="PF18569">
    <property type="entry name" value="Thioredoxin_16"/>
    <property type="match status" value="1"/>
</dbReference>
<keyword evidence="2" id="KW-0963">Cytoplasm</keyword>
<accession>A0AAV1KFV8</accession>
<dbReference type="AlphaFoldDB" id="A0AAV1KFV8"/>
<evidence type="ECO:0000259" key="4">
    <source>
        <dbReference type="Pfam" id="PF18569"/>
    </source>
</evidence>
<evidence type="ECO:0000313" key="6">
    <source>
        <dbReference type="Proteomes" id="UP001314205"/>
    </source>
</evidence>
<dbReference type="InterPro" id="IPR042360">
    <property type="entry name" value="AIMP2"/>
</dbReference>
<protein>
    <recommendedName>
        <fullName evidence="4">AIMP2 thioredoxin-like domain-containing protein</fullName>
    </recommendedName>
</protein>
<dbReference type="InterPro" id="IPR041503">
    <property type="entry name" value="AIMP2_thioredoxin"/>
</dbReference>
<feature type="domain" description="AIMP2 thioredoxin-like" evidence="4">
    <location>
        <begin position="103"/>
        <end position="183"/>
    </location>
</feature>
<dbReference type="GO" id="GO:0017101">
    <property type="term" value="C:aminoacyl-tRNA synthetase multienzyme complex"/>
    <property type="evidence" value="ECO:0007669"/>
    <property type="project" value="InterPro"/>
</dbReference>
<comment type="subcellular location">
    <subcellularLocation>
        <location evidence="1">Cytoplasm</location>
    </subcellularLocation>
</comment>
<evidence type="ECO:0000313" key="5">
    <source>
        <dbReference type="EMBL" id="CAK1581951.1"/>
    </source>
</evidence>
<gene>
    <name evidence="5" type="ORF">PARMNEM_LOCUS3549</name>
</gene>
<dbReference type="GO" id="GO:0005737">
    <property type="term" value="C:cytoplasm"/>
    <property type="evidence" value="ECO:0007669"/>
    <property type="project" value="UniProtKB-SubCell"/>
</dbReference>
<dbReference type="Proteomes" id="UP001314205">
    <property type="component" value="Unassembled WGS sequence"/>
</dbReference>
<evidence type="ECO:0000256" key="3">
    <source>
        <dbReference type="ARBA" id="ARBA00022917"/>
    </source>
</evidence>
<proteinExistence type="predicted"/>
<dbReference type="PANTHER" id="PTHR13438:SF2">
    <property type="entry name" value="AMINOACYL TRNA SYNTHASE COMPLEX-INTERACTING MULTIFUNCTIONAL PROTEIN 2"/>
    <property type="match status" value="1"/>
</dbReference>
<comment type="caution">
    <text evidence="5">The sequence shown here is derived from an EMBL/GenBank/DDBJ whole genome shotgun (WGS) entry which is preliminary data.</text>
</comment>